<evidence type="ECO:0000313" key="1">
    <source>
        <dbReference type="EMBL" id="KAG9332311.1"/>
    </source>
</evidence>
<evidence type="ECO:0000313" key="2">
    <source>
        <dbReference type="Proteomes" id="UP000824540"/>
    </source>
</evidence>
<dbReference type="Proteomes" id="UP000824540">
    <property type="component" value="Unassembled WGS sequence"/>
</dbReference>
<organism evidence="1 2">
    <name type="scientific">Albula glossodonta</name>
    <name type="common">roundjaw bonefish</name>
    <dbReference type="NCBI Taxonomy" id="121402"/>
    <lineage>
        <taxon>Eukaryota</taxon>
        <taxon>Metazoa</taxon>
        <taxon>Chordata</taxon>
        <taxon>Craniata</taxon>
        <taxon>Vertebrata</taxon>
        <taxon>Euteleostomi</taxon>
        <taxon>Actinopterygii</taxon>
        <taxon>Neopterygii</taxon>
        <taxon>Teleostei</taxon>
        <taxon>Albuliformes</taxon>
        <taxon>Albulidae</taxon>
        <taxon>Albula</taxon>
    </lineage>
</organism>
<reference evidence="1" key="1">
    <citation type="thesis" date="2021" institute="BYU ScholarsArchive" country="Provo, UT, USA">
        <title>Applications of and Algorithms for Genome Assembly and Genomic Analyses with an Emphasis on Marine Teleosts.</title>
        <authorList>
            <person name="Pickett B.D."/>
        </authorList>
    </citation>
    <scope>NUCLEOTIDE SEQUENCE</scope>
    <source>
        <strain evidence="1">HI-2016</strain>
    </source>
</reference>
<keyword evidence="2" id="KW-1185">Reference proteome</keyword>
<dbReference type="AlphaFoldDB" id="A0A8T2N1N6"/>
<gene>
    <name evidence="1" type="ORF">JZ751_015413</name>
</gene>
<name>A0A8T2N1N6_9TELE</name>
<comment type="caution">
    <text evidence="1">The sequence shown here is derived from an EMBL/GenBank/DDBJ whole genome shotgun (WGS) entry which is preliminary data.</text>
</comment>
<protein>
    <submittedName>
        <fullName evidence="1">Uncharacterized protein</fullName>
    </submittedName>
</protein>
<accession>A0A8T2N1N6</accession>
<proteinExistence type="predicted"/>
<dbReference type="EMBL" id="JAFBMS010000245">
    <property type="protein sequence ID" value="KAG9332311.1"/>
    <property type="molecule type" value="Genomic_DNA"/>
</dbReference>
<sequence length="110" mass="12592">MKILRRGKASLKLPKEACRAQRVAWARATRKLSRTRMSTKRERRKIRFPPTINTQFQRVTGGNSELRPPQLFIPELQLADSRTNRRACHSEPQCRVLSSVQGPLASVQSP</sequence>